<proteinExistence type="predicted"/>
<protein>
    <submittedName>
        <fullName evidence="1">Uncharacterized protein</fullName>
    </submittedName>
</protein>
<evidence type="ECO:0000313" key="1">
    <source>
        <dbReference type="EMBL" id="QFG00668.1"/>
    </source>
</evidence>
<dbReference type="EMBL" id="CP031223">
    <property type="protein sequence ID" value="QFG00668.1"/>
    <property type="molecule type" value="Genomic_DNA"/>
</dbReference>
<name>A0A5J6SWC9_9BACI</name>
<sequence length="120" mass="13808">MGTLTLKEQVLLAYYTYNFLEEKAASMQELENTLKNALQNEYTKTLEDLKREGLVNNSQDDGKERTTNEGILYMDNTLHINSDATERNKLAYVKDSLLINEMVFSNGTLKEYIHKHVGID</sequence>
<organism evidence="1 2">
    <name type="scientific">Psychrobacillus glaciei</name>
    <dbReference type="NCBI Taxonomy" id="2283160"/>
    <lineage>
        <taxon>Bacteria</taxon>
        <taxon>Bacillati</taxon>
        <taxon>Bacillota</taxon>
        <taxon>Bacilli</taxon>
        <taxon>Bacillales</taxon>
        <taxon>Bacillaceae</taxon>
        <taxon>Psychrobacillus</taxon>
    </lineage>
</organism>
<dbReference type="RefSeq" id="WP_151701549.1">
    <property type="nucleotide sequence ID" value="NZ_CP031223.1"/>
</dbReference>
<gene>
    <name evidence="1" type="ORF">PB01_18750</name>
</gene>
<reference evidence="1 2" key="1">
    <citation type="submission" date="2018-07" db="EMBL/GenBank/DDBJ databases">
        <title>Complete genome sequence of Psychrobacillus sp. PB01, isolated from iceberg, and comparative genome analysis of Psychrobacillus strains.</title>
        <authorList>
            <person name="Lee P.C."/>
        </authorList>
    </citation>
    <scope>NUCLEOTIDE SEQUENCE [LARGE SCALE GENOMIC DNA]</scope>
    <source>
        <strain evidence="1 2">PB01</strain>
    </source>
</reference>
<keyword evidence="2" id="KW-1185">Reference proteome</keyword>
<accession>A0A5J6SWC9</accession>
<dbReference type="KEGG" id="psyo:PB01_18750"/>
<dbReference type="AlphaFoldDB" id="A0A5J6SWC9"/>
<dbReference type="Proteomes" id="UP000325517">
    <property type="component" value="Chromosome"/>
</dbReference>
<evidence type="ECO:0000313" key="2">
    <source>
        <dbReference type="Proteomes" id="UP000325517"/>
    </source>
</evidence>
<dbReference type="OrthoDB" id="2919467at2"/>